<accession>A0AAV4CPS9</accession>
<evidence type="ECO:0000313" key="1">
    <source>
        <dbReference type="EMBL" id="GFO33902.1"/>
    </source>
</evidence>
<gene>
    <name evidence="1" type="ORF">PoB_006040700</name>
</gene>
<evidence type="ECO:0000313" key="2">
    <source>
        <dbReference type="Proteomes" id="UP000735302"/>
    </source>
</evidence>
<proteinExistence type="predicted"/>
<reference evidence="1 2" key="1">
    <citation type="journal article" date="2021" name="Elife">
        <title>Chloroplast acquisition without the gene transfer in kleptoplastic sea slugs, Plakobranchus ocellatus.</title>
        <authorList>
            <person name="Maeda T."/>
            <person name="Takahashi S."/>
            <person name="Yoshida T."/>
            <person name="Shimamura S."/>
            <person name="Takaki Y."/>
            <person name="Nagai Y."/>
            <person name="Toyoda A."/>
            <person name="Suzuki Y."/>
            <person name="Arimoto A."/>
            <person name="Ishii H."/>
            <person name="Satoh N."/>
            <person name="Nishiyama T."/>
            <person name="Hasebe M."/>
            <person name="Maruyama T."/>
            <person name="Minagawa J."/>
            <person name="Obokata J."/>
            <person name="Shigenobu S."/>
        </authorList>
    </citation>
    <scope>NUCLEOTIDE SEQUENCE [LARGE SCALE GENOMIC DNA]</scope>
</reference>
<organism evidence="1 2">
    <name type="scientific">Plakobranchus ocellatus</name>
    <dbReference type="NCBI Taxonomy" id="259542"/>
    <lineage>
        <taxon>Eukaryota</taxon>
        <taxon>Metazoa</taxon>
        <taxon>Spiralia</taxon>
        <taxon>Lophotrochozoa</taxon>
        <taxon>Mollusca</taxon>
        <taxon>Gastropoda</taxon>
        <taxon>Heterobranchia</taxon>
        <taxon>Euthyneura</taxon>
        <taxon>Panpulmonata</taxon>
        <taxon>Sacoglossa</taxon>
        <taxon>Placobranchoidea</taxon>
        <taxon>Plakobranchidae</taxon>
        <taxon>Plakobranchus</taxon>
    </lineage>
</organism>
<sequence length="86" mass="9830">MFTQTVERLPQHFSTFTQTVERLPHHFSMFTQTVERFPQHFSMFTQTGPSLGQDAGGGSRTRDRRVLADLRADSLISMPPTYRNAA</sequence>
<protein>
    <submittedName>
        <fullName evidence="1">Uncharacterized protein</fullName>
    </submittedName>
</protein>
<dbReference type="AlphaFoldDB" id="A0AAV4CPS9"/>
<dbReference type="EMBL" id="BLXT01006839">
    <property type="protein sequence ID" value="GFO33902.1"/>
    <property type="molecule type" value="Genomic_DNA"/>
</dbReference>
<keyword evidence="2" id="KW-1185">Reference proteome</keyword>
<dbReference type="Proteomes" id="UP000735302">
    <property type="component" value="Unassembled WGS sequence"/>
</dbReference>
<comment type="caution">
    <text evidence="1">The sequence shown here is derived from an EMBL/GenBank/DDBJ whole genome shotgun (WGS) entry which is preliminary data.</text>
</comment>
<name>A0AAV4CPS9_9GAST</name>